<dbReference type="FunFam" id="3.30.1020.10:FF:000003">
    <property type="entry name" value="Peroxiredoxin protein"/>
    <property type="match status" value="1"/>
</dbReference>
<dbReference type="OrthoDB" id="2996783at2759"/>
<dbReference type="InterPro" id="IPR019479">
    <property type="entry name" value="Peroxiredoxin_C"/>
</dbReference>
<proteinExistence type="inferred from homology"/>
<organism evidence="5 7">
    <name type="scientific">Phytophthora rubi</name>
    <dbReference type="NCBI Taxonomy" id="129364"/>
    <lineage>
        <taxon>Eukaryota</taxon>
        <taxon>Sar</taxon>
        <taxon>Stramenopiles</taxon>
        <taxon>Oomycota</taxon>
        <taxon>Peronosporomycetes</taxon>
        <taxon>Peronosporales</taxon>
        <taxon>Peronosporaceae</taxon>
        <taxon>Phytophthora</taxon>
    </lineage>
</organism>
<dbReference type="Gene3D" id="3.40.30.10">
    <property type="entry name" value="Glutaredoxin"/>
    <property type="match status" value="1"/>
</dbReference>
<keyword evidence="2" id="KW-0575">Peroxidase</keyword>
<comment type="caution">
    <text evidence="5">The sequence shown here is derived from an EMBL/GenBank/DDBJ whole genome shotgun (WGS) entry which is preliminary data.</text>
</comment>
<keyword evidence="8" id="KW-1185">Reference proteome</keyword>
<dbReference type="Proteomes" id="UP000435112">
    <property type="component" value="Unassembled WGS sequence"/>
</dbReference>
<evidence type="ECO:0000313" key="6">
    <source>
        <dbReference type="EMBL" id="KAE9358185.1"/>
    </source>
</evidence>
<evidence type="ECO:0000313" key="4">
    <source>
        <dbReference type="EMBL" id="KAE9040400.1"/>
    </source>
</evidence>
<keyword evidence="2" id="KW-0676">Redox-active center</keyword>
<evidence type="ECO:0000313" key="8">
    <source>
        <dbReference type="Proteomes" id="UP000434957"/>
    </source>
</evidence>
<name>A0A6A3P9Q4_9STRA</name>
<reference evidence="7 9" key="1">
    <citation type="submission" date="2018-09" db="EMBL/GenBank/DDBJ databases">
        <title>Genomic investigation of the strawberry pathogen Phytophthora fragariae indicates pathogenicity is determined by transcriptional variation in three key races.</title>
        <authorList>
            <person name="Adams T.M."/>
            <person name="Armitage A.D."/>
            <person name="Sobczyk M.K."/>
            <person name="Bates H.J."/>
            <person name="Dunwell J.M."/>
            <person name="Nellist C.F."/>
            <person name="Harrison R.J."/>
        </authorList>
    </citation>
    <scope>NUCLEOTIDE SEQUENCE [LARGE SCALE GENOMIC DNA]</scope>
    <source>
        <strain evidence="5 7">SCRP249</strain>
        <strain evidence="4 9">SCRP324</strain>
        <strain evidence="6 8">SCRP333</strain>
    </source>
</reference>
<dbReference type="InterPro" id="IPR024706">
    <property type="entry name" value="Peroxiredoxin_AhpC-typ"/>
</dbReference>
<dbReference type="InterPro" id="IPR013766">
    <property type="entry name" value="Thioredoxin_domain"/>
</dbReference>
<dbReference type="Proteomes" id="UP000434957">
    <property type="component" value="Unassembled WGS sequence"/>
</dbReference>
<dbReference type="InterPro" id="IPR000866">
    <property type="entry name" value="AhpC/TSA"/>
</dbReference>
<protein>
    <recommendedName>
        <fullName evidence="3">Thioredoxin domain-containing protein</fullName>
    </recommendedName>
</protein>
<evidence type="ECO:0000259" key="3">
    <source>
        <dbReference type="PROSITE" id="PS51352"/>
    </source>
</evidence>
<dbReference type="Proteomes" id="UP000429607">
    <property type="component" value="Unassembled WGS sequence"/>
</dbReference>
<dbReference type="PIRSF" id="PIRSF000239">
    <property type="entry name" value="AHPC"/>
    <property type="match status" value="1"/>
</dbReference>
<evidence type="ECO:0000313" key="5">
    <source>
        <dbReference type="EMBL" id="KAE9050719.1"/>
    </source>
</evidence>
<dbReference type="Gene3D" id="3.30.1020.10">
    <property type="entry name" value="Antioxidant, Horf6, Chain A, domain2"/>
    <property type="match status" value="1"/>
</dbReference>
<dbReference type="Pfam" id="PF00578">
    <property type="entry name" value="AhpC-TSA"/>
    <property type="match status" value="1"/>
</dbReference>
<dbReference type="EMBL" id="QXFT01000039">
    <property type="protein sequence ID" value="KAE9358185.1"/>
    <property type="molecule type" value="Genomic_DNA"/>
</dbReference>
<evidence type="ECO:0000256" key="2">
    <source>
        <dbReference type="PIRNR" id="PIRNR000239"/>
    </source>
</evidence>
<comment type="function">
    <text evidence="2">Thiol-specific peroxidase that catalyzes the reduction of hydrogen peroxide and organic hydroperoxides to water and alcohols, respectively.</text>
</comment>
<dbReference type="EMBL" id="QXFU01000204">
    <property type="protein sequence ID" value="KAE9040400.1"/>
    <property type="molecule type" value="Genomic_DNA"/>
</dbReference>
<evidence type="ECO:0000313" key="9">
    <source>
        <dbReference type="Proteomes" id="UP000435112"/>
    </source>
</evidence>
<keyword evidence="1 2" id="KW-0560">Oxidoreductase</keyword>
<evidence type="ECO:0000313" key="7">
    <source>
        <dbReference type="Proteomes" id="UP000429607"/>
    </source>
</evidence>
<dbReference type="AlphaFoldDB" id="A0A6A3P9Q4"/>
<accession>A0A6A3P9Q4</accession>
<dbReference type="InterPro" id="IPR036249">
    <property type="entry name" value="Thioredoxin-like_sf"/>
</dbReference>
<sequence length="226" mass="24842">MAAALRQVQVGSKLPDLVCESQVGVVRAQDYLSGCWGIICSFPQAKHPVWLSELGMLQKLHDQFEARNARVLALHVSSLREQTPFLADVNETQEVKLGFPVMADEDGELSRQLGLVAAGAPKHAADAGRLPFSCTLVLDLDLTVRMLTYYPMGVGRNFYEVLRALDALQLSTFEQVVTPVNWKVSDDVFVQPDVTAEAAKKFFPQGTHEIKPYVRLTASPSVGNDS</sequence>
<keyword evidence="2" id="KW-0049">Antioxidant</keyword>
<dbReference type="GO" id="GO:0051920">
    <property type="term" value="F:peroxiredoxin activity"/>
    <property type="evidence" value="ECO:0007669"/>
    <property type="project" value="InterPro"/>
</dbReference>
<dbReference type="SUPFAM" id="SSF52833">
    <property type="entry name" value="Thioredoxin-like"/>
    <property type="match status" value="1"/>
</dbReference>
<comment type="similarity">
    <text evidence="2">Belongs to the peroxiredoxin family.</text>
</comment>
<gene>
    <name evidence="5" type="ORF">PR001_g2145</name>
    <name evidence="4" type="ORF">PR002_g4965</name>
    <name evidence="6" type="ORF">PR003_g1415</name>
</gene>
<dbReference type="Pfam" id="PF10417">
    <property type="entry name" value="1-cysPrx_C"/>
    <property type="match status" value="1"/>
</dbReference>
<evidence type="ECO:0000256" key="1">
    <source>
        <dbReference type="ARBA" id="ARBA00023002"/>
    </source>
</evidence>
<dbReference type="EMBL" id="QXFV01000070">
    <property type="protein sequence ID" value="KAE9050719.1"/>
    <property type="molecule type" value="Genomic_DNA"/>
</dbReference>
<dbReference type="PROSITE" id="PS51352">
    <property type="entry name" value="THIOREDOXIN_2"/>
    <property type="match status" value="1"/>
</dbReference>
<feature type="domain" description="Thioredoxin" evidence="3">
    <location>
        <begin position="8"/>
        <end position="170"/>
    </location>
</feature>